<dbReference type="InterPro" id="IPR039448">
    <property type="entry name" value="Beta_helix"/>
</dbReference>
<dbReference type="NCBIfam" id="TIGR01376">
    <property type="entry name" value="POMP_repeat"/>
    <property type="match status" value="1"/>
</dbReference>
<comment type="subcellular location">
    <subcellularLocation>
        <location evidence="1">Cell envelope</location>
    </subcellularLocation>
    <subcellularLocation>
        <location evidence="2">Cell outer membrane</location>
    </subcellularLocation>
    <subcellularLocation>
        <location evidence="3">Secreted</location>
    </subcellularLocation>
</comment>
<dbReference type="PANTHER" id="PTHR11319">
    <property type="entry name" value="G PROTEIN-COUPLED RECEPTOR-RELATED"/>
    <property type="match status" value="1"/>
</dbReference>
<evidence type="ECO:0000313" key="10">
    <source>
        <dbReference type="Proteomes" id="UP000271783"/>
    </source>
</evidence>
<evidence type="ECO:0000256" key="5">
    <source>
        <dbReference type="ARBA" id="ARBA00022729"/>
    </source>
</evidence>
<dbReference type="InterPro" id="IPR013783">
    <property type="entry name" value="Ig-like_fold"/>
</dbReference>
<feature type="domain" description="Right handed beta helix" evidence="8">
    <location>
        <begin position="483"/>
        <end position="619"/>
    </location>
</feature>
<evidence type="ECO:0000256" key="4">
    <source>
        <dbReference type="ARBA" id="ARBA00022525"/>
    </source>
</evidence>
<name>A0A3N5B3R5_9EURY</name>
<sequence>MIGVVCAEDNNVTENATNEDFQAIQILIDNANPGDSIYLENKTYQGSGSPIIVNKSVNVYGVDSSKTILDASNKSSIFLISKDVKVNFNGLTLTNGYNETKGGAIYNLGILNITNSKISSNYAESGAIRNEGTGKLTISNSLFDKNCGSFGAAIDNYVGYLNIVDTTFTNNDCLEGGAIYNRFGEFLVYNCTFINNSAARGGGVYNNRGGMYIYNSRFIANNVYDLGGGIKSWGSCEVYNTVLINNTAKQGGGIYVSEFTLIAENCFVENNSAHWGGGIAVEAKATAKIKNATIINNLADRGAGIDINMGSIDLQDSIVNNNVAKYGAGGIYFALLSSTVKNTYICNNIANTSGGGCYIYGFRGVVVNFTNVIINNNSASKGGAIYSTGTANIQNSILNSNNAYKGGAIYNELNLTVKDSQFFENTADSWGGAIYNNLNSFIDNVVLNSNEVKQFGGAIYNEKLVNAKNSLFESNKALQAGAIYSTNDLIIDNSQFIKNYVKRNYCVLMLSKGDVNITNSLFKFNTNADEGGCIFNYNANLLIDASQFISNDARSYGAAIDNSGNLTIKNSLFYKNKAYGAAAIDNSGNLVIIKSNFTDNVATNNGGAIDSNGKLIIIGSIFKNNLAGNNGGALILRGDTTVTHSIIYNNHDKNGYAIFNKGVENISLSNNWWGSNNPDFEKLLNMGTSDDFNWIIMSFSSNNQLIQYKNSILNINFDNVKDKMGNVYKINSTELLPIFKIALSNYGEVTISNGFKSMNKNIPLITSISAKIDNQSIILKITPTNKRIIDNKNIVVDYNGKVTYKVRVVGVDGKIVGANVAVVMKIAGKKYTVKTNKNGFVSKLFSLTPGKYSIITTYKGFTVKNSITVKKVLYAKSITKKKSKKITYSVSLKISNGKPIAGKKITFKIKSKTYTAKTNKKGVAVVSFKNLKVGKYSVIVNYLNSKVKTTLKIK</sequence>
<accession>A0A3N5B3R5</accession>
<dbReference type="Gene3D" id="2.60.40.10">
    <property type="entry name" value="Immunoglobulins"/>
    <property type="match status" value="1"/>
</dbReference>
<evidence type="ECO:0000256" key="1">
    <source>
        <dbReference type="ARBA" id="ARBA00004196"/>
    </source>
</evidence>
<dbReference type="PANTHER" id="PTHR11319:SF35">
    <property type="entry name" value="OUTER MEMBRANE PROTEIN PMPC-RELATED"/>
    <property type="match status" value="1"/>
</dbReference>
<reference evidence="9 10" key="1">
    <citation type="submission" date="2018-11" db="EMBL/GenBank/DDBJ databases">
        <title>Genomic Encyclopedia of Type Strains, Phase IV (KMG-IV): sequencing the most valuable type-strain genomes for metagenomic binning, comparative biology and taxonomic classification.</title>
        <authorList>
            <person name="Goeker M."/>
        </authorList>
    </citation>
    <scope>NUCLEOTIDE SEQUENCE [LARGE SCALE GENOMIC DNA]</scope>
    <source>
        <strain evidence="9 10">DSM 11977</strain>
    </source>
</reference>
<evidence type="ECO:0000313" key="9">
    <source>
        <dbReference type="EMBL" id="RPF50200.1"/>
    </source>
</evidence>
<dbReference type="InterPro" id="IPR003368">
    <property type="entry name" value="POMP_repeat"/>
</dbReference>
<dbReference type="AlphaFoldDB" id="A0A3N5B3R5"/>
<proteinExistence type="predicted"/>
<dbReference type="SMART" id="SM00710">
    <property type="entry name" value="PbH1"/>
    <property type="match status" value="13"/>
</dbReference>
<organism evidence="9 10">
    <name type="scientific">Methanobrevibacter gottschalkii DSM 11977</name>
    <dbReference type="NCBI Taxonomy" id="1122229"/>
    <lineage>
        <taxon>Archaea</taxon>
        <taxon>Methanobacteriati</taxon>
        <taxon>Methanobacteriota</taxon>
        <taxon>Methanomada group</taxon>
        <taxon>Methanobacteria</taxon>
        <taxon>Methanobacteriales</taxon>
        <taxon>Methanobacteriaceae</taxon>
        <taxon>Methanobrevibacter</taxon>
    </lineage>
</organism>
<evidence type="ECO:0000259" key="8">
    <source>
        <dbReference type="Pfam" id="PF13229"/>
    </source>
</evidence>
<dbReference type="Pfam" id="PF13229">
    <property type="entry name" value="Beta_helix"/>
    <property type="match status" value="1"/>
</dbReference>
<keyword evidence="6" id="KW-0472">Membrane</keyword>
<dbReference type="Gene3D" id="2.160.20.10">
    <property type="entry name" value="Single-stranded right-handed beta-helix, Pectin lyase-like"/>
    <property type="match status" value="1"/>
</dbReference>
<keyword evidence="4" id="KW-0964">Secreted</keyword>
<dbReference type="Proteomes" id="UP000271783">
    <property type="component" value="Unassembled WGS sequence"/>
</dbReference>
<dbReference type="InterPro" id="IPR011050">
    <property type="entry name" value="Pectin_lyase_fold/virulence"/>
</dbReference>
<keyword evidence="5" id="KW-0732">Signal</keyword>
<protein>
    <submittedName>
        <fullName evidence="9">Putative outer membrane repeat protein</fullName>
    </submittedName>
</protein>
<gene>
    <name evidence="9" type="ORF">EDC42_1844</name>
</gene>
<dbReference type="InterPro" id="IPR006626">
    <property type="entry name" value="PbH1"/>
</dbReference>
<dbReference type="SUPFAM" id="SSF51126">
    <property type="entry name" value="Pectin lyase-like"/>
    <property type="match status" value="3"/>
</dbReference>
<dbReference type="SUPFAM" id="SSF49373">
    <property type="entry name" value="Invasin/intimin cell-adhesion fragments"/>
    <property type="match status" value="1"/>
</dbReference>
<dbReference type="InterPro" id="IPR008964">
    <property type="entry name" value="Invasin/intimin_cell_adhesion"/>
</dbReference>
<keyword evidence="10" id="KW-1185">Reference proteome</keyword>
<dbReference type="GO" id="GO:0005576">
    <property type="term" value="C:extracellular region"/>
    <property type="evidence" value="ECO:0007669"/>
    <property type="project" value="UniProtKB-SubCell"/>
</dbReference>
<evidence type="ECO:0000256" key="3">
    <source>
        <dbReference type="ARBA" id="ARBA00004613"/>
    </source>
</evidence>
<dbReference type="InterPro" id="IPR012334">
    <property type="entry name" value="Pectin_lyas_fold"/>
</dbReference>
<keyword evidence="7" id="KW-0998">Cell outer membrane</keyword>
<dbReference type="EMBL" id="RKRG01000005">
    <property type="protein sequence ID" value="RPF50200.1"/>
    <property type="molecule type" value="Genomic_DNA"/>
</dbReference>
<comment type="caution">
    <text evidence="9">The sequence shown here is derived from an EMBL/GenBank/DDBJ whole genome shotgun (WGS) entry which is preliminary data.</text>
</comment>
<evidence type="ECO:0000256" key="7">
    <source>
        <dbReference type="ARBA" id="ARBA00023237"/>
    </source>
</evidence>
<evidence type="ECO:0000256" key="6">
    <source>
        <dbReference type="ARBA" id="ARBA00023136"/>
    </source>
</evidence>
<dbReference type="Pfam" id="PF02415">
    <property type="entry name" value="Chlam_PMP"/>
    <property type="match status" value="2"/>
</dbReference>
<evidence type="ECO:0000256" key="2">
    <source>
        <dbReference type="ARBA" id="ARBA00004442"/>
    </source>
</evidence>